<proteinExistence type="predicted"/>
<feature type="transmembrane region" description="Helical" evidence="7">
    <location>
        <begin position="80"/>
        <end position="97"/>
    </location>
</feature>
<name>A0A8J7WH80_9RHOB</name>
<feature type="transmembrane region" description="Helical" evidence="7">
    <location>
        <begin position="338"/>
        <end position="357"/>
    </location>
</feature>
<keyword evidence="7" id="KW-0812">Transmembrane</keyword>
<feature type="transmembrane region" description="Helical" evidence="7">
    <location>
        <begin position="191"/>
        <end position="209"/>
    </location>
</feature>
<feature type="domain" description="4Fe-4S ferredoxin-type" evidence="8">
    <location>
        <begin position="251"/>
        <end position="279"/>
    </location>
</feature>
<dbReference type="AlphaFoldDB" id="A0A8J7WH80"/>
<dbReference type="RefSeq" id="WP_212537240.1">
    <property type="nucleotide sequence ID" value="NZ_JAGTUU010000005.1"/>
</dbReference>
<reference evidence="9" key="1">
    <citation type="submission" date="2021-04" db="EMBL/GenBank/DDBJ databases">
        <authorList>
            <person name="Yoon J."/>
        </authorList>
    </citation>
    <scope>NUCLEOTIDE SEQUENCE</scope>
    <source>
        <strain evidence="9">KMU-90</strain>
    </source>
</reference>
<dbReference type="EMBL" id="JAGTUU010000005">
    <property type="protein sequence ID" value="MBS0125288.1"/>
    <property type="molecule type" value="Genomic_DNA"/>
</dbReference>
<evidence type="ECO:0000256" key="4">
    <source>
        <dbReference type="ARBA" id="ARBA00022982"/>
    </source>
</evidence>
<keyword evidence="4" id="KW-0249">Electron transport</keyword>
<evidence type="ECO:0000256" key="3">
    <source>
        <dbReference type="ARBA" id="ARBA00022723"/>
    </source>
</evidence>
<dbReference type="InterPro" id="IPR009051">
    <property type="entry name" value="Helical_ferredxn"/>
</dbReference>
<dbReference type="Gene3D" id="2.60.40.10">
    <property type="entry name" value="Immunoglobulins"/>
    <property type="match status" value="1"/>
</dbReference>
<accession>A0A8J7WH80</accession>
<feature type="transmembrane region" description="Helical" evidence="7">
    <location>
        <begin position="28"/>
        <end position="46"/>
    </location>
</feature>
<gene>
    <name evidence="9" type="primary">ccoG</name>
    <name evidence="9" type="ORF">KB874_14445</name>
</gene>
<comment type="caution">
    <text evidence="9">The sequence shown here is derived from an EMBL/GenBank/DDBJ whole genome shotgun (WGS) entry which is preliminary data.</text>
</comment>
<dbReference type="InterPro" id="IPR051684">
    <property type="entry name" value="Electron_Trans/Redox"/>
</dbReference>
<dbReference type="NCBIfam" id="TIGR02745">
    <property type="entry name" value="ccoG_rdxA_fixG"/>
    <property type="match status" value="1"/>
</dbReference>
<dbReference type="Pfam" id="PF11614">
    <property type="entry name" value="FixG_C"/>
    <property type="match status" value="1"/>
</dbReference>
<evidence type="ECO:0000256" key="6">
    <source>
        <dbReference type="ARBA" id="ARBA00023014"/>
    </source>
</evidence>
<dbReference type="SUPFAM" id="SSF54862">
    <property type="entry name" value="4Fe-4S ferredoxins"/>
    <property type="match status" value="1"/>
</dbReference>
<keyword evidence="7" id="KW-0472">Membrane</keyword>
<dbReference type="GO" id="GO:0046872">
    <property type="term" value="F:metal ion binding"/>
    <property type="evidence" value="ECO:0007669"/>
    <property type="project" value="UniProtKB-KW"/>
</dbReference>
<dbReference type="InterPro" id="IPR032879">
    <property type="entry name" value="FixG_C"/>
</dbReference>
<dbReference type="Proteomes" id="UP000681356">
    <property type="component" value="Unassembled WGS sequence"/>
</dbReference>
<evidence type="ECO:0000256" key="1">
    <source>
        <dbReference type="ARBA" id="ARBA00022448"/>
    </source>
</evidence>
<dbReference type="PROSITE" id="PS00198">
    <property type="entry name" value="4FE4S_FER_1"/>
    <property type="match status" value="1"/>
</dbReference>
<evidence type="ECO:0000313" key="9">
    <source>
        <dbReference type="EMBL" id="MBS0125288.1"/>
    </source>
</evidence>
<feature type="transmembrane region" description="Helical" evidence="7">
    <location>
        <begin position="151"/>
        <end position="171"/>
    </location>
</feature>
<evidence type="ECO:0000256" key="2">
    <source>
        <dbReference type="ARBA" id="ARBA00022485"/>
    </source>
</evidence>
<dbReference type="InterPro" id="IPR017900">
    <property type="entry name" value="4Fe4S_Fe_S_CS"/>
</dbReference>
<protein>
    <submittedName>
        <fullName evidence="9">Cytochrome c oxidase accessory protein CcoG</fullName>
    </submittedName>
</protein>
<keyword evidence="7" id="KW-1133">Transmembrane helix</keyword>
<dbReference type="GO" id="GO:0051539">
    <property type="term" value="F:4 iron, 4 sulfur cluster binding"/>
    <property type="evidence" value="ECO:0007669"/>
    <property type="project" value="UniProtKB-KW"/>
</dbReference>
<evidence type="ECO:0000259" key="8">
    <source>
        <dbReference type="PROSITE" id="PS51379"/>
    </source>
</evidence>
<keyword evidence="2" id="KW-0004">4Fe-4S</keyword>
<dbReference type="PANTHER" id="PTHR30176">
    <property type="entry name" value="FERREDOXIN-TYPE PROTEIN NAPH"/>
    <property type="match status" value="1"/>
</dbReference>
<dbReference type="InterPro" id="IPR017896">
    <property type="entry name" value="4Fe4S_Fe-S-bd"/>
</dbReference>
<organism evidence="9 10">
    <name type="scientific">Thetidibacter halocola</name>
    <dbReference type="NCBI Taxonomy" id="2827239"/>
    <lineage>
        <taxon>Bacteria</taxon>
        <taxon>Pseudomonadati</taxon>
        <taxon>Pseudomonadota</taxon>
        <taxon>Alphaproteobacteria</taxon>
        <taxon>Rhodobacterales</taxon>
        <taxon>Roseobacteraceae</taxon>
        <taxon>Thetidibacter</taxon>
    </lineage>
</organism>
<dbReference type="InterPro" id="IPR014116">
    <property type="entry name" value="Cyt_c_oxidase_cbb3_FixG"/>
</dbReference>
<dbReference type="PROSITE" id="PS51379">
    <property type="entry name" value="4FE4S_FER_2"/>
    <property type="match status" value="1"/>
</dbReference>
<sequence length="475" mass="54535">MSDTTPPSLYAAREPIFPRRVSGKFRNLKWIIMIVTLGIYYVTPWIRWDRGPQLPDQAVLIDLANRRFFFFWIEIWPHEFYFVAGLLIMAGLGLFLFTSALGRVWCGYTCPQTVWTDLYILVERWVEGDRNARLRLHRQKKMDFTKARLRLTKWTLWFLIGLATGGAWVFYFADAPTLLRDLVTGQAHPVAYTTMLILTLTTFIFGGFAREQICIYACPWPRIQAAMMDEDTLTVGYREWRGEPRGKHRKGEGAEQLGDCIDCMACVNVCPMGIDIRDGQQLECITCALCIDACDDVMAKIGKPRGLIDYLALSDEPRERQGNVPRPIWQHVFRLRTMLYTGLWAAVGIGLVFALFIRPEIEMTVAPVRNPTFVTLSDGSIRNTYDVRLLNKHGEDRPFRITLKGHPALRVRLEGTPYETVTVPANETFLQKVYVIAPKDSEPAEGERTPFRFWVEDLTNGDHAYNDTIFNGRTN</sequence>
<evidence type="ECO:0000256" key="7">
    <source>
        <dbReference type="SAM" id="Phobius"/>
    </source>
</evidence>
<evidence type="ECO:0000256" key="5">
    <source>
        <dbReference type="ARBA" id="ARBA00023004"/>
    </source>
</evidence>
<keyword evidence="6" id="KW-0411">Iron-sulfur</keyword>
<keyword evidence="10" id="KW-1185">Reference proteome</keyword>
<dbReference type="InterPro" id="IPR013783">
    <property type="entry name" value="Ig-like_fold"/>
</dbReference>
<dbReference type="GO" id="GO:0005886">
    <property type="term" value="C:plasma membrane"/>
    <property type="evidence" value="ECO:0007669"/>
    <property type="project" value="TreeGrafter"/>
</dbReference>
<dbReference type="Gene3D" id="1.10.1060.10">
    <property type="entry name" value="Alpha-helical ferredoxin"/>
    <property type="match status" value="1"/>
</dbReference>
<keyword evidence="5" id="KW-0408">Iron</keyword>
<keyword evidence="1" id="KW-0813">Transport</keyword>
<dbReference type="PANTHER" id="PTHR30176:SF3">
    <property type="entry name" value="FERREDOXIN-TYPE PROTEIN NAPH"/>
    <property type="match status" value="1"/>
</dbReference>
<keyword evidence="3" id="KW-0479">Metal-binding</keyword>
<dbReference type="Pfam" id="PF13746">
    <property type="entry name" value="Fer4_18"/>
    <property type="match status" value="1"/>
</dbReference>
<evidence type="ECO:0000313" key="10">
    <source>
        <dbReference type="Proteomes" id="UP000681356"/>
    </source>
</evidence>
<dbReference type="Pfam" id="PF12801">
    <property type="entry name" value="Fer4_5"/>
    <property type="match status" value="1"/>
</dbReference>